<protein>
    <recommendedName>
        <fullName evidence="4">DYW domain-containing protein</fullName>
    </recommendedName>
</protein>
<proteinExistence type="inferred from homology"/>
<dbReference type="Pfam" id="PF01535">
    <property type="entry name" value="PPR"/>
    <property type="match status" value="4"/>
</dbReference>
<dbReference type="InterPro" id="IPR002885">
    <property type="entry name" value="PPR_rpt"/>
</dbReference>
<dbReference type="Pfam" id="PF20430">
    <property type="entry name" value="Eplus_motif"/>
    <property type="match status" value="1"/>
</dbReference>
<accession>A0A2G2VRL5</accession>
<dbReference type="PANTHER" id="PTHR47926">
    <property type="entry name" value="PENTATRICOPEPTIDE REPEAT-CONTAINING PROTEIN"/>
    <property type="match status" value="1"/>
</dbReference>
<dbReference type="FunFam" id="1.25.40.10:FF:000682">
    <property type="entry name" value="Pentatricopeptide repeat-containing protein At3g16610"/>
    <property type="match status" value="1"/>
</dbReference>
<dbReference type="Gene3D" id="1.25.40.10">
    <property type="entry name" value="Tetratricopeptide repeat domain"/>
    <property type="match status" value="5"/>
</dbReference>
<dbReference type="Pfam" id="PF20431">
    <property type="entry name" value="E_motif"/>
    <property type="match status" value="1"/>
</dbReference>
<reference evidence="5 6" key="1">
    <citation type="journal article" date="2017" name="Genome Biol.">
        <title>New reference genome sequences of hot pepper reveal the massive evolution of plant disease-resistance genes by retroduplication.</title>
        <authorList>
            <person name="Kim S."/>
            <person name="Park J."/>
            <person name="Yeom S.I."/>
            <person name="Kim Y.M."/>
            <person name="Seo E."/>
            <person name="Kim K.T."/>
            <person name="Kim M.S."/>
            <person name="Lee J.M."/>
            <person name="Cheong K."/>
            <person name="Shin H.S."/>
            <person name="Kim S.B."/>
            <person name="Han K."/>
            <person name="Lee J."/>
            <person name="Park M."/>
            <person name="Lee H.A."/>
            <person name="Lee H.Y."/>
            <person name="Lee Y."/>
            <person name="Oh S."/>
            <person name="Lee J.H."/>
            <person name="Choi E."/>
            <person name="Choi E."/>
            <person name="Lee S.E."/>
            <person name="Jeon J."/>
            <person name="Kim H."/>
            <person name="Choi G."/>
            <person name="Song H."/>
            <person name="Lee J."/>
            <person name="Lee S.C."/>
            <person name="Kwon J.K."/>
            <person name="Lee H.Y."/>
            <person name="Koo N."/>
            <person name="Hong Y."/>
            <person name="Kim R.W."/>
            <person name="Kang W.H."/>
            <person name="Huh J.H."/>
            <person name="Kang B.C."/>
            <person name="Yang T.J."/>
            <person name="Lee Y.H."/>
            <person name="Bennetzen J.L."/>
            <person name="Choi D."/>
        </authorList>
    </citation>
    <scope>NUCLEOTIDE SEQUENCE [LARGE SCALE GENOMIC DNA]</scope>
    <source>
        <strain evidence="6">cv. PBC81</strain>
    </source>
</reference>
<dbReference type="OrthoDB" id="185373at2759"/>
<feature type="repeat" description="PPR" evidence="3">
    <location>
        <begin position="237"/>
        <end position="271"/>
    </location>
</feature>
<feature type="repeat" description="PPR" evidence="3">
    <location>
        <begin position="440"/>
        <end position="474"/>
    </location>
</feature>
<dbReference type="GO" id="GO:0009451">
    <property type="term" value="P:RNA modification"/>
    <property type="evidence" value="ECO:0007669"/>
    <property type="project" value="InterPro"/>
</dbReference>
<reference evidence="6" key="2">
    <citation type="journal article" date="2017" name="J. Anim. Genet.">
        <title>Multiple reference genome sequences of hot pepper reveal the massive evolution of plant disease resistance genes by retroduplication.</title>
        <authorList>
            <person name="Kim S."/>
            <person name="Park J."/>
            <person name="Yeom S.-I."/>
            <person name="Kim Y.-M."/>
            <person name="Seo E."/>
            <person name="Kim K.-T."/>
            <person name="Kim M.-S."/>
            <person name="Lee J.M."/>
            <person name="Cheong K."/>
            <person name="Shin H.-S."/>
            <person name="Kim S.-B."/>
            <person name="Han K."/>
            <person name="Lee J."/>
            <person name="Park M."/>
            <person name="Lee H.-A."/>
            <person name="Lee H.-Y."/>
            <person name="Lee Y."/>
            <person name="Oh S."/>
            <person name="Lee J.H."/>
            <person name="Choi E."/>
            <person name="Choi E."/>
            <person name="Lee S.E."/>
            <person name="Jeon J."/>
            <person name="Kim H."/>
            <person name="Choi G."/>
            <person name="Song H."/>
            <person name="Lee J."/>
            <person name="Lee S.-C."/>
            <person name="Kwon J.-K."/>
            <person name="Lee H.-Y."/>
            <person name="Koo N."/>
            <person name="Hong Y."/>
            <person name="Kim R.W."/>
            <person name="Kang W.-H."/>
            <person name="Huh J.H."/>
            <person name="Kang B.-C."/>
            <person name="Yang T.-J."/>
            <person name="Lee Y.-H."/>
            <person name="Bennetzen J.L."/>
            <person name="Choi D."/>
        </authorList>
    </citation>
    <scope>NUCLEOTIDE SEQUENCE [LARGE SCALE GENOMIC DNA]</scope>
    <source>
        <strain evidence="6">cv. PBC81</strain>
    </source>
</reference>
<dbReference type="AlphaFoldDB" id="A0A2G2VRL5"/>
<feature type="repeat" description="PPR" evidence="3">
    <location>
        <begin position="205"/>
        <end position="235"/>
    </location>
</feature>
<dbReference type="PANTHER" id="PTHR47926:SF536">
    <property type="entry name" value="DYW DOMAIN-CONTAINING PROTEIN"/>
    <property type="match status" value="1"/>
</dbReference>
<name>A0A2G2VRL5_CAPBA</name>
<dbReference type="PROSITE" id="PS51375">
    <property type="entry name" value="PPR"/>
    <property type="match status" value="7"/>
</dbReference>
<dbReference type="GO" id="GO:0008270">
    <property type="term" value="F:zinc ion binding"/>
    <property type="evidence" value="ECO:0007669"/>
    <property type="project" value="InterPro"/>
</dbReference>
<keyword evidence="6" id="KW-1185">Reference proteome</keyword>
<feature type="repeat" description="PPR" evidence="3">
    <location>
        <begin position="541"/>
        <end position="575"/>
    </location>
</feature>
<dbReference type="InterPro" id="IPR046960">
    <property type="entry name" value="PPR_At4g14850-like_plant"/>
</dbReference>
<dbReference type="FunFam" id="1.25.40.10:FF:000344">
    <property type="entry name" value="Pentatricopeptide repeat-containing protein"/>
    <property type="match status" value="1"/>
</dbReference>
<organism evidence="5 6">
    <name type="scientific">Capsicum baccatum</name>
    <name type="common">Peruvian pepper</name>
    <dbReference type="NCBI Taxonomy" id="33114"/>
    <lineage>
        <taxon>Eukaryota</taxon>
        <taxon>Viridiplantae</taxon>
        <taxon>Streptophyta</taxon>
        <taxon>Embryophyta</taxon>
        <taxon>Tracheophyta</taxon>
        <taxon>Spermatophyta</taxon>
        <taxon>Magnoliopsida</taxon>
        <taxon>eudicotyledons</taxon>
        <taxon>Gunneridae</taxon>
        <taxon>Pentapetalae</taxon>
        <taxon>asterids</taxon>
        <taxon>lamiids</taxon>
        <taxon>Solanales</taxon>
        <taxon>Solanaceae</taxon>
        <taxon>Solanoideae</taxon>
        <taxon>Capsiceae</taxon>
        <taxon>Capsicum</taxon>
    </lineage>
</organism>
<comment type="caution">
    <text evidence="5">The sequence shown here is derived from an EMBL/GenBank/DDBJ whole genome shotgun (WGS) entry which is preliminary data.</text>
</comment>
<evidence type="ECO:0000256" key="3">
    <source>
        <dbReference type="PROSITE-ProRule" id="PRU00708"/>
    </source>
</evidence>
<dbReference type="Pfam" id="PF14432">
    <property type="entry name" value="DYW_deaminase"/>
    <property type="match status" value="1"/>
</dbReference>
<dbReference type="InterPro" id="IPR032867">
    <property type="entry name" value="DYW_dom"/>
</dbReference>
<evidence type="ECO:0000256" key="2">
    <source>
        <dbReference type="ARBA" id="ARBA00022737"/>
    </source>
</evidence>
<evidence type="ECO:0000259" key="4">
    <source>
        <dbReference type="Pfam" id="PF14432"/>
    </source>
</evidence>
<feature type="repeat" description="PPR" evidence="3">
    <location>
        <begin position="409"/>
        <end position="439"/>
    </location>
</feature>
<evidence type="ECO:0000313" key="5">
    <source>
        <dbReference type="EMBL" id="PHT35627.1"/>
    </source>
</evidence>
<dbReference type="InterPro" id="IPR046849">
    <property type="entry name" value="E2_motif"/>
</dbReference>
<feature type="domain" description="DYW" evidence="4">
    <location>
        <begin position="756"/>
        <end position="848"/>
    </location>
</feature>
<dbReference type="GO" id="GO:0003729">
    <property type="term" value="F:mRNA binding"/>
    <property type="evidence" value="ECO:0007669"/>
    <property type="project" value="UniProtKB-ARBA"/>
</dbReference>
<feature type="repeat" description="PPR" evidence="3">
    <location>
        <begin position="135"/>
        <end position="169"/>
    </location>
</feature>
<dbReference type="Pfam" id="PF13041">
    <property type="entry name" value="PPR_2"/>
    <property type="match status" value="4"/>
</dbReference>
<dbReference type="InterPro" id="IPR011990">
    <property type="entry name" value="TPR-like_helical_dom_sf"/>
</dbReference>
<dbReference type="FunFam" id="1.25.40.10:FF:000690">
    <property type="entry name" value="Pentatricopeptide repeat-containing protein"/>
    <property type="match status" value="1"/>
</dbReference>
<comment type="similarity">
    <text evidence="1">Belongs to the PPR family. PCMP-H subfamily.</text>
</comment>
<evidence type="ECO:0000256" key="1">
    <source>
        <dbReference type="ARBA" id="ARBA00006643"/>
    </source>
</evidence>
<sequence length="848" mass="95162">MSCANLRRIINISWNLSYTNSSLSMLHSCLILQKYTTFMEPHVHRPTFLKSPSNIGWNINQEPYYNYLAILDACIETKQLSIGKLVHQHIIKNNYCNDNRSNLLDKLTRFYVACSRLDHAHHVFDKIPSSDRNEKGILWNQMIRAYAWNGPFEKAIELYHEMLECGVRPTKYTYTFVIKACSAMQDVESGVEVHEHVMKNGVDGDVYVCTALVDFYAKCGLLVEASQVFDGMRTKRDVVAWNAMISGCAISGLHLEMVGLVLEMQENGVSPNSSTIVAILTGVAEGNMLREGKVVHGYSIRRGFVDSVVVDTGILDVYAKCGWLNYAKRIFRFMSFKNEITRSAMIGAYVTCDSTQEGLELFEHMRMEDTESPSPVMLATVIRGCAKLNDMRRGRKMHGYTVKLGSNLDLMVSNTLLSMYAKCGRIDDALTFFEEMELKDSVSFSAIIAGCVQNGHAEEALSIFRMMQSSGVEPESATVMGILPACSHLAALQLGVCTHGYSIVRGFTEDVSVCNALIDMYSKCGKIGIAKIVFDKMNKRDVVSWNAMIAGYGVHGRGKEAITLFNDMQSVGQMPDEISFIGLLLACSHSGLVAEGKHWFFSMCQEFKISPRMDHYLCMVDLLGRAGLLDEAYCFIKKMPFMPDVRIWSALLAACRIHKHIILAEEVSNKIQYLGPESPGNFVLLSNLYTTAGRWDDAAHVRVKQKDSGFKKSPGCSWIEINGVVHAFVGGDMSHPQSAKINEKLKELLTEMKKLGYSAESSFVYQDVEEEEKEQILLYHSEKLAVAFALLNLDPSKSILVTKNLRVCVDCHSTLKYITLITKREITVRDASRFHHFRDGICSCGDFW</sequence>
<evidence type="ECO:0000313" key="6">
    <source>
        <dbReference type="Proteomes" id="UP000224567"/>
    </source>
</evidence>
<dbReference type="NCBIfam" id="TIGR00756">
    <property type="entry name" value="PPR"/>
    <property type="match status" value="5"/>
</dbReference>
<dbReference type="EMBL" id="MLFT02000010">
    <property type="protein sequence ID" value="PHT35627.1"/>
    <property type="molecule type" value="Genomic_DNA"/>
</dbReference>
<dbReference type="InterPro" id="IPR046848">
    <property type="entry name" value="E_motif"/>
</dbReference>
<gene>
    <name evidence="5" type="ORF">CQW23_23327</name>
</gene>
<feature type="repeat" description="PPR" evidence="3">
    <location>
        <begin position="510"/>
        <end position="540"/>
    </location>
</feature>
<keyword evidence="2" id="KW-0677">Repeat</keyword>
<dbReference type="Proteomes" id="UP000224567">
    <property type="component" value="Unassembled WGS sequence"/>
</dbReference>
<dbReference type="SUPFAM" id="SSF48452">
    <property type="entry name" value="TPR-like"/>
    <property type="match status" value="1"/>
</dbReference>